<protein>
    <submittedName>
        <fullName evidence="1">Uncharacterized protein</fullName>
    </submittedName>
</protein>
<accession>A0A0H1BKG1</accession>
<feature type="non-terminal residue" evidence="1">
    <location>
        <position position="1"/>
    </location>
</feature>
<name>A0A0H1BKG1_9EURO</name>
<proteinExistence type="predicted"/>
<evidence type="ECO:0000313" key="1">
    <source>
        <dbReference type="EMBL" id="KLJ11795.1"/>
    </source>
</evidence>
<keyword evidence="2" id="KW-1185">Reference proteome</keyword>
<dbReference type="OrthoDB" id="4190156at2759"/>
<reference evidence="2" key="1">
    <citation type="journal article" date="2015" name="PLoS Genet.">
        <title>The dynamic genome and transcriptome of the human fungal pathogen Blastomyces and close relative Emmonsia.</title>
        <authorList>
            <person name="Munoz J.F."/>
            <person name="Gauthier G.M."/>
            <person name="Desjardins C.A."/>
            <person name="Gallo J.E."/>
            <person name="Holder J."/>
            <person name="Sullivan T.D."/>
            <person name="Marty A.J."/>
            <person name="Carmen J.C."/>
            <person name="Chen Z."/>
            <person name="Ding L."/>
            <person name="Gujja S."/>
            <person name="Magrini V."/>
            <person name="Misas E."/>
            <person name="Mitreva M."/>
            <person name="Priest M."/>
            <person name="Saif S."/>
            <person name="Whiston E.A."/>
            <person name="Young S."/>
            <person name="Zeng Q."/>
            <person name="Goldman W.E."/>
            <person name="Mardis E.R."/>
            <person name="Taylor J.W."/>
            <person name="McEwen J.G."/>
            <person name="Clay O.K."/>
            <person name="Klein B.S."/>
            <person name="Cuomo C.A."/>
        </authorList>
    </citation>
    <scope>NUCLEOTIDE SEQUENCE [LARGE SCALE GENOMIC DNA]</scope>
    <source>
        <strain evidence="2">UAMH 139</strain>
    </source>
</reference>
<feature type="non-terminal residue" evidence="1">
    <location>
        <position position="85"/>
    </location>
</feature>
<dbReference type="EMBL" id="LDEV01001345">
    <property type="protein sequence ID" value="KLJ11795.1"/>
    <property type="molecule type" value="Genomic_DNA"/>
</dbReference>
<evidence type="ECO:0000313" key="2">
    <source>
        <dbReference type="Proteomes" id="UP000053573"/>
    </source>
</evidence>
<organism evidence="1 2">
    <name type="scientific">Blastomyces silverae</name>
    <dbReference type="NCBI Taxonomy" id="2060906"/>
    <lineage>
        <taxon>Eukaryota</taxon>
        <taxon>Fungi</taxon>
        <taxon>Dikarya</taxon>
        <taxon>Ascomycota</taxon>
        <taxon>Pezizomycotina</taxon>
        <taxon>Eurotiomycetes</taxon>
        <taxon>Eurotiomycetidae</taxon>
        <taxon>Onygenales</taxon>
        <taxon>Ajellomycetaceae</taxon>
        <taxon>Blastomyces</taxon>
    </lineage>
</organism>
<sequence length="85" mass="9834">FTTTEFTDIIITLNMKKNNQVISLQQKIEHLYREIAVSTLEISSQLYTVLSEMYTLTETVLHNENLHRDYIKSSDLSESSSFSSN</sequence>
<dbReference type="AlphaFoldDB" id="A0A0H1BKG1"/>
<gene>
    <name evidence="1" type="ORF">EMPG_13051</name>
</gene>
<comment type="caution">
    <text evidence="1">The sequence shown here is derived from an EMBL/GenBank/DDBJ whole genome shotgun (WGS) entry which is preliminary data.</text>
</comment>
<dbReference type="Proteomes" id="UP000053573">
    <property type="component" value="Unassembled WGS sequence"/>
</dbReference>